<dbReference type="InterPro" id="IPR011989">
    <property type="entry name" value="ARM-like"/>
</dbReference>
<protein>
    <submittedName>
        <fullName evidence="3">Armadillo-type protein</fullName>
    </submittedName>
</protein>
<evidence type="ECO:0000313" key="4">
    <source>
        <dbReference type="Proteomes" id="UP001221142"/>
    </source>
</evidence>
<keyword evidence="4" id="KW-1185">Reference proteome</keyword>
<feature type="repeat" description="HEAT" evidence="2">
    <location>
        <begin position="1"/>
        <end position="38"/>
    </location>
</feature>
<name>A0AAD7FGG1_9AGAR</name>
<dbReference type="Pfam" id="PF02985">
    <property type="entry name" value="HEAT"/>
    <property type="match status" value="1"/>
</dbReference>
<dbReference type="AlphaFoldDB" id="A0AAD7FGG1"/>
<dbReference type="InterPro" id="IPR000357">
    <property type="entry name" value="HEAT"/>
</dbReference>
<dbReference type="PROSITE" id="PS50077">
    <property type="entry name" value="HEAT_REPEAT"/>
    <property type="match status" value="1"/>
</dbReference>
<evidence type="ECO:0000256" key="2">
    <source>
        <dbReference type="PROSITE-ProRule" id="PRU00103"/>
    </source>
</evidence>
<proteinExistence type="predicted"/>
<organism evidence="3 4">
    <name type="scientific">Roridomyces roridus</name>
    <dbReference type="NCBI Taxonomy" id="1738132"/>
    <lineage>
        <taxon>Eukaryota</taxon>
        <taxon>Fungi</taxon>
        <taxon>Dikarya</taxon>
        <taxon>Basidiomycota</taxon>
        <taxon>Agaricomycotina</taxon>
        <taxon>Agaricomycetes</taxon>
        <taxon>Agaricomycetidae</taxon>
        <taxon>Agaricales</taxon>
        <taxon>Marasmiineae</taxon>
        <taxon>Mycenaceae</taxon>
        <taxon>Roridomyces</taxon>
    </lineage>
</organism>
<dbReference type="InterPro" id="IPR021133">
    <property type="entry name" value="HEAT_type_2"/>
</dbReference>
<keyword evidence="1" id="KW-0677">Repeat</keyword>
<evidence type="ECO:0000313" key="3">
    <source>
        <dbReference type="EMBL" id="KAJ7618786.1"/>
    </source>
</evidence>
<reference evidence="3" key="1">
    <citation type="submission" date="2023-03" db="EMBL/GenBank/DDBJ databases">
        <title>Massive genome expansion in bonnet fungi (Mycena s.s.) driven by repeated elements and novel gene families across ecological guilds.</title>
        <authorList>
            <consortium name="Lawrence Berkeley National Laboratory"/>
            <person name="Harder C.B."/>
            <person name="Miyauchi S."/>
            <person name="Viragh M."/>
            <person name="Kuo A."/>
            <person name="Thoen E."/>
            <person name="Andreopoulos B."/>
            <person name="Lu D."/>
            <person name="Skrede I."/>
            <person name="Drula E."/>
            <person name="Henrissat B."/>
            <person name="Morin E."/>
            <person name="Kohler A."/>
            <person name="Barry K."/>
            <person name="LaButti K."/>
            <person name="Morin E."/>
            <person name="Salamov A."/>
            <person name="Lipzen A."/>
            <person name="Mereny Z."/>
            <person name="Hegedus B."/>
            <person name="Baldrian P."/>
            <person name="Stursova M."/>
            <person name="Weitz H."/>
            <person name="Taylor A."/>
            <person name="Grigoriev I.V."/>
            <person name="Nagy L.G."/>
            <person name="Martin F."/>
            <person name="Kauserud H."/>
        </authorList>
    </citation>
    <scope>NUCLEOTIDE SEQUENCE</scope>
    <source>
        <strain evidence="3">9284</strain>
    </source>
</reference>
<sequence>MPTMLNLLQDPEEDVRIAAIHAAVALRALRPVLILEELLKFDKLIHIEWRNLVAKLQDLDWQTHRSAWDKIPQLARSISLATNRQVPDFETPIMAALQDPSPDVPLCALTTLAKLAEIAGFRAVVLHLIPCVIACFSDNRNEIRLQSLRAALCLAEYDDFHPRIYQGVQKIISTSKDRDGKVRSTSLKLLLKLAEGFTGKIPEKIKQTAPHLLTLLQHQSTRRNAVALLTCLAEDQEGSFLSSCLSG</sequence>
<dbReference type="Proteomes" id="UP001221142">
    <property type="component" value="Unassembled WGS sequence"/>
</dbReference>
<dbReference type="EMBL" id="JARKIF010000019">
    <property type="protein sequence ID" value="KAJ7618786.1"/>
    <property type="molecule type" value="Genomic_DNA"/>
</dbReference>
<evidence type="ECO:0000256" key="1">
    <source>
        <dbReference type="ARBA" id="ARBA00022737"/>
    </source>
</evidence>
<dbReference type="Gene3D" id="1.25.10.10">
    <property type="entry name" value="Leucine-rich Repeat Variant"/>
    <property type="match status" value="1"/>
</dbReference>
<dbReference type="SUPFAM" id="SSF48371">
    <property type="entry name" value="ARM repeat"/>
    <property type="match status" value="1"/>
</dbReference>
<gene>
    <name evidence="3" type="ORF">FB45DRAFT_171899</name>
</gene>
<dbReference type="InterPro" id="IPR016024">
    <property type="entry name" value="ARM-type_fold"/>
</dbReference>
<comment type="caution">
    <text evidence="3">The sequence shown here is derived from an EMBL/GenBank/DDBJ whole genome shotgun (WGS) entry which is preliminary data.</text>
</comment>
<accession>A0AAD7FGG1</accession>